<dbReference type="InterPro" id="IPR027417">
    <property type="entry name" value="P-loop_NTPase"/>
</dbReference>
<dbReference type="SUPFAM" id="SSF52540">
    <property type="entry name" value="P-loop containing nucleoside triphosphate hydrolases"/>
    <property type="match status" value="1"/>
</dbReference>
<dbReference type="OMA" id="CFNENVA"/>
<dbReference type="RefSeq" id="WP_011008499.1">
    <property type="nucleotide sequence ID" value="NZ_DAIOPL010000015.1"/>
</dbReference>
<comment type="caution">
    <text evidence="1">The sequence shown here is derived from an EMBL/GenBank/DDBJ whole genome shotgun (WGS) entry which is preliminary data.</text>
</comment>
<dbReference type="Gene3D" id="3.40.50.300">
    <property type="entry name" value="P-loop containing nucleotide triphosphate hydrolases"/>
    <property type="match status" value="1"/>
</dbReference>
<proteinExistence type="predicted"/>
<protein>
    <submittedName>
        <fullName evidence="1">Uncharacterized protein</fullName>
    </submittedName>
</protein>
<reference evidence="1" key="1">
    <citation type="journal article" date="2020" name="bioRxiv">
        <title>A rank-normalized archaeal taxonomy based on genome phylogeny resolves widespread incomplete and uneven classifications.</title>
        <authorList>
            <person name="Rinke C."/>
            <person name="Chuvochina M."/>
            <person name="Mussig A.J."/>
            <person name="Chaumeil P.-A."/>
            <person name="Waite D.W."/>
            <person name="Whitman W.B."/>
            <person name="Parks D.H."/>
            <person name="Hugenholtz P."/>
        </authorList>
    </citation>
    <scope>NUCLEOTIDE SEQUENCE</scope>
    <source>
        <strain evidence="1">UBA8839</strain>
    </source>
</reference>
<evidence type="ECO:0000313" key="2">
    <source>
        <dbReference type="Proteomes" id="UP000651120"/>
    </source>
</evidence>
<dbReference type="GeneID" id="1464365"/>
<gene>
    <name evidence="1" type="ORF">HA333_07090</name>
</gene>
<dbReference type="AlphaFoldDB" id="A0A832WEY6"/>
<evidence type="ECO:0000313" key="1">
    <source>
        <dbReference type="EMBL" id="HII47201.1"/>
    </source>
</evidence>
<dbReference type="EMBL" id="DUJP01000027">
    <property type="protein sequence ID" value="HII47201.1"/>
    <property type="molecule type" value="Genomic_DNA"/>
</dbReference>
<dbReference type="Proteomes" id="UP000651120">
    <property type="component" value="Unassembled WGS sequence"/>
</dbReference>
<organism evidence="1 2">
    <name type="scientific">Pyrobaculum aerophilum</name>
    <dbReference type="NCBI Taxonomy" id="13773"/>
    <lineage>
        <taxon>Archaea</taxon>
        <taxon>Thermoproteota</taxon>
        <taxon>Thermoprotei</taxon>
        <taxon>Thermoproteales</taxon>
        <taxon>Thermoproteaceae</taxon>
        <taxon>Pyrobaculum</taxon>
    </lineage>
</organism>
<name>A0A832WEY6_9CREN</name>
<accession>A0A832WEY6</accession>
<sequence>MIEYVEVGLGGRKAAVRLTNVVFVTGTGKSTFLKLVYGVLSSVGKRLPKLGIEWSFYAQSGEVIYSITATRNRVRQTISTQGEEIAFEFVPAKGAHRLIKPIDIAVTDADVVMPEVKTKEHVSVVADEDIERLNSLLLAARKAFSVKAQFLGPYISPRSLVDASTKQINALERHGRNLAAVLSNLALYNPSAYDSIRTAFRKLGFSISVGLAKPGFVGVIVSTKRGKMPLSKAPCSIKSLLAIAVALELKPDLLLIDNLDYCLTKNTAEALAAILRQKSTKVIAEIHNSEVVDWFNLPNKSVVELML</sequence>